<dbReference type="RefSeq" id="WP_121214497.1">
    <property type="nucleotide sequence ID" value="NZ_RBZN01000019.1"/>
</dbReference>
<sequence length="116" mass="13326">METEIKQESIKSFQSTIKKTEKALKQMTEKKANTTLIKKRLNAFHIGLAVLEKAWNNQPHPYNSKDLEEARNTLIGLLPSIQSIYEKSKEGSPQKTLLERRITSMELAIEEIEKTV</sequence>
<organism evidence="1 2">
    <name type="scientific">Ureibacillus endophyticus</name>
    <dbReference type="NCBI Taxonomy" id="1978490"/>
    <lineage>
        <taxon>Bacteria</taxon>
        <taxon>Bacillati</taxon>
        <taxon>Bacillota</taxon>
        <taxon>Bacilli</taxon>
        <taxon>Bacillales</taxon>
        <taxon>Caryophanaceae</taxon>
        <taxon>Ureibacillus</taxon>
    </lineage>
</organism>
<protein>
    <recommendedName>
        <fullName evidence="3">Group-specific protein</fullName>
    </recommendedName>
</protein>
<dbReference type="OrthoDB" id="2313808at2"/>
<name>A0A494Z2G9_9BACL</name>
<dbReference type="Proteomes" id="UP000272238">
    <property type="component" value="Unassembled WGS sequence"/>
</dbReference>
<proteinExistence type="predicted"/>
<evidence type="ECO:0000313" key="2">
    <source>
        <dbReference type="Proteomes" id="UP000272238"/>
    </source>
</evidence>
<reference evidence="1 2" key="1">
    <citation type="journal article" date="2016" name="Antonie Van Leeuwenhoek">
        <title>Lysinibacillus endophyticus sp. nov., an indole-3-acetic acid producing endophytic bacterium isolated from corn root (Zea mays cv. Xinken-5).</title>
        <authorList>
            <person name="Yu J."/>
            <person name="Guan X."/>
            <person name="Liu C."/>
            <person name="Xiang W."/>
            <person name="Yu Z."/>
            <person name="Liu X."/>
            <person name="Wang G."/>
        </authorList>
    </citation>
    <scope>NUCLEOTIDE SEQUENCE [LARGE SCALE GENOMIC DNA]</scope>
    <source>
        <strain evidence="1 2">DSM 100506</strain>
    </source>
</reference>
<keyword evidence="2" id="KW-1185">Reference proteome</keyword>
<comment type="caution">
    <text evidence="1">The sequence shown here is derived from an EMBL/GenBank/DDBJ whole genome shotgun (WGS) entry which is preliminary data.</text>
</comment>
<evidence type="ECO:0000313" key="1">
    <source>
        <dbReference type="EMBL" id="RKQ16686.1"/>
    </source>
</evidence>
<dbReference type="AlphaFoldDB" id="A0A494Z2G9"/>
<accession>A0A494Z2G9</accession>
<evidence type="ECO:0008006" key="3">
    <source>
        <dbReference type="Google" id="ProtNLM"/>
    </source>
</evidence>
<gene>
    <name evidence="1" type="ORF">D8M03_09310</name>
</gene>
<dbReference type="EMBL" id="RBZN01000019">
    <property type="protein sequence ID" value="RKQ16686.1"/>
    <property type="molecule type" value="Genomic_DNA"/>
</dbReference>